<gene>
    <name evidence="3" type="ORF">EXM22_09815</name>
</gene>
<evidence type="ECO:0000256" key="1">
    <source>
        <dbReference type="ARBA" id="ARBA00023002"/>
    </source>
</evidence>
<feature type="domain" description="NADP-dependent oxidoreductase" evidence="2">
    <location>
        <begin position="13"/>
        <end position="304"/>
    </location>
</feature>
<keyword evidence="1" id="KW-0560">Oxidoreductase</keyword>
<organism evidence="3 4">
    <name type="scientific">Oceanispirochaeta crateris</name>
    <dbReference type="NCBI Taxonomy" id="2518645"/>
    <lineage>
        <taxon>Bacteria</taxon>
        <taxon>Pseudomonadati</taxon>
        <taxon>Spirochaetota</taxon>
        <taxon>Spirochaetia</taxon>
        <taxon>Spirochaetales</taxon>
        <taxon>Spirochaetaceae</taxon>
        <taxon>Oceanispirochaeta</taxon>
    </lineage>
</organism>
<dbReference type="PRINTS" id="PR00069">
    <property type="entry name" value="ALDKETRDTASE"/>
</dbReference>
<sequence>MSTSSSPLKNFPPMALGTWTFAGGDIWSDIDEKESIKVIHNALDSGISLFDTSPNYGDGASERILGKALKGISEGVIATKMKIDGCSEADIIDSVETSLKTLGRDTIDLMQVHWPGTTEENKTALDTFQKLQKEGKILHIGVCNFGSQDLEETHSYPIISNQLPYNLMWRVIENDIAPLTKQQGKHLWVYSPLQQGLLTGKYNSLDSFPEGRMRTRHFAPKRKAATHGGPGMEAETQELLNDFLMISKDLGITPTELAIRYIRSQSFVDTILVGARDTKQLKELQSIITAAPLDDEVMTSLNECSLKLLKTAGGNPDMYQYTSRVRFS</sequence>
<accession>A0A5C1QLR2</accession>
<dbReference type="PANTHER" id="PTHR43364:SF4">
    <property type="entry name" value="NAD(P)-LINKED OXIDOREDUCTASE SUPERFAMILY PROTEIN"/>
    <property type="match status" value="1"/>
</dbReference>
<dbReference type="Gene3D" id="3.20.20.100">
    <property type="entry name" value="NADP-dependent oxidoreductase domain"/>
    <property type="match status" value="1"/>
</dbReference>
<dbReference type="InterPro" id="IPR050523">
    <property type="entry name" value="AKR_Detox_Biosynth"/>
</dbReference>
<dbReference type="AlphaFoldDB" id="A0A5C1QLR2"/>
<reference evidence="3 4" key="1">
    <citation type="submission" date="2019-02" db="EMBL/GenBank/DDBJ databases">
        <title>Complete Genome Sequence and Methylome Analysis of free living Spirochaetas.</title>
        <authorList>
            <person name="Fomenkov A."/>
            <person name="Dubinina G."/>
            <person name="Leshcheva N."/>
            <person name="Mikheeva N."/>
            <person name="Grabovich M."/>
            <person name="Vincze T."/>
            <person name="Roberts R.J."/>
        </authorList>
    </citation>
    <scope>NUCLEOTIDE SEQUENCE [LARGE SCALE GENOMIC DNA]</scope>
    <source>
        <strain evidence="3 4">K2</strain>
    </source>
</reference>
<proteinExistence type="predicted"/>
<dbReference type="CDD" id="cd19085">
    <property type="entry name" value="AKR_AKR11B3"/>
    <property type="match status" value="1"/>
</dbReference>
<dbReference type="InterPro" id="IPR023210">
    <property type="entry name" value="NADP_OxRdtase_dom"/>
</dbReference>
<evidence type="ECO:0000313" key="3">
    <source>
        <dbReference type="EMBL" id="QEN08268.1"/>
    </source>
</evidence>
<keyword evidence="4" id="KW-1185">Reference proteome</keyword>
<name>A0A5C1QLR2_9SPIO</name>
<dbReference type="Proteomes" id="UP000324209">
    <property type="component" value="Chromosome"/>
</dbReference>
<dbReference type="PANTHER" id="PTHR43364">
    <property type="entry name" value="NADH-SPECIFIC METHYLGLYOXAL REDUCTASE-RELATED"/>
    <property type="match status" value="1"/>
</dbReference>
<dbReference type="Pfam" id="PF00248">
    <property type="entry name" value="Aldo_ket_red"/>
    <property type="match status" value="1"/>
</dbReference>
<protein>
    <submittedName>
        <fullName evidence="3">Aldo/keto reductase</fullName>
    </submittedName>
</protein>
<dbReference type="RefSeq" id="WP_149486348.1">
    <property type="nucleotide sequence ID" value="NZ_CP036150.1"/>
</dbReference>
<dbReference type="SUPFAM" id="SSF51430">
    <property type="entry name" value="NAD(P)-linked oxidoreductase"/>
    <property type="match status" value="1"/>
</dbReference>
<dbReference type="InterPro" id="IPR036812">
    <property type="entry name" value="NAD(P)_OxRdtase_dom_sf"/>
</dbReference>
<dbReference type="KEGG" id="ock:EXM22_09815"/>
<evidence type="ECO:0000313" key="4">
    <source>
        <dbReference type="Proteomes" id="UP000324209"/>
    </source>
</evidence>
<dbReference type="InterPro" id="IPR020471">
    <property type="entry name" value="AKR"/>
</dbReference>
<evidence type="ECO:0000259" key="2">
    <source>
        <dbReference type="Pfam" id="PF00248"/>
    </source>
</evidence>
<dbReference type="EMBL" id="CP036150">
    <property type="protein sequence ID" value="QEN08268.1"/>
    <property type="molecule type" value="Genomic_DNA"/>
</dbReference>
<dbReference type="GO" id="GO:0005829">
    <property type="term" value="C:cytosol"/>
    <property type="evidence" value="ECO:0007669"/>
    <property type="project" value="TreeGrafter"/>
</dbReference>
<dbReference type="GO" id="GO:0016491">
    <property type="term" value="F:oxidoreductase activity"/>
    <property type="evidence" value="ECO:0007669"/>
    <property type="project" value="UniProtKB-KW"/>
</dbReference>
<dbReference type="OrthoDB" id="9804790at2"/>